<evidence type="ECO:0000259" key="10">
    <source>
        <dbReference type="PROSITE" id="PS50110"/>
    </source>
</evidence>
<keyword evidence="6" id="KW-0804">Transcription</keyword>
<evidence type="ECO:0000256" key="6">
    <source>
        <dbReference type="ARBA" id="ARBA00023163"/>
    </source>
</evidence>
<evidence type="ECO:0000256" key="7">
    <source>
        <dbReference type="ARBA" id="ARBA00024867"/>
    </source>
</evidence>
<keyword evidence="3" id="KW-0902">Two-component regulatory system</keyword>
<dbReference type="Pfam" id="PF00486">
    <property type="entry name" value="Trans_reg_C"/>
    <property type="match status" value="1"/>
</dbReference>
<organism evidence="12 13">
    <name type="scientific">Thermaerobacter marianensis (strain ATCC 700841 / DSM 12885 / JCM 10246 / 7p75a)</name>
    <dbReference type="NCBI Taxonomy" id="644966"/>
    <lineage>
        <taxon>Bacteria</taxon>
        <taxon>Bacillati</taxon>
        <taxon>Bacillota</taxon>
        <taxon>Clostridia</taxon>
        <taxon>Eubacteriales</taxon>
        <taxon>Clostridiales Family XVII. Incertae Sedis</taxon>
        <taxon>Thermaerobacter</taxon>
    </lineage>
</organism>
<comment type="function">
    <text evidence="7">May play the central regulatory role in sporulation. It may be an element of the effector pathway responsible for the activation of sporulation genes in response to nutritional stress. Spo0A may act in concert with spo0H (a sigma factor) to control the expression of some genes that are critical to the sporulation process.</text>
</comment>
<protein>
    <recommendedName>
        <fullName evidence="1">Stage 0 sporulation protein A homolog</fullName>
    </recommendedName>
</protein>
<evidence type="ECO:0000256" key="3">
    <source>
        <dbReference type="ARBA" id="ARBA00023012"/>
    </source>
</evidence>
<dbReference type="EMBL" id="CP002344">
    <property type="protein sequence ID" value="ADU51744.1"/>
    <property type="molecule type" value="Genomic_DNA"/>
</dbReference>
<dbReference type="InterPro" id="IPR036388">
    <property type="entry name" value="WH-like_DNA-bd_sf"/>
</dbReference>
<dbReference type="InterPro" id="IPR001789">
    <property type="entry name" value="Sig_transdc_resp-reg_receiver"/>
</dbReference>
<dbReference type="Gene3D" id="6.10.250.690">
    <property type="match status" value="1"/>
</dbReference>
<dbReference type="InterPro" id="IPR016032">
    <property type="entry name" value="Sig_transdc_resp-reg_C-effctor"/>
</dbReference>
<dbReference type="FunFam" id="1.10.10.10:FF:000018">
    <property type="entry name" value="DNA-binding response regulator ResD"/>
    <property type="match status" value="1"/>
</dbReference>
<dbReference type="InterPro" id="IPR039420">
    <property type="entry name" value="WalR-like"/>
</dbReference>
<evidence type="ECO:0000256" key="2">
    <source>
        <dbReference type="ARBA" id="ARBA00022553"/>
    </source>
</evidence>
<evidence type="ECO:0000256" key="5">
    <source>
        <dbReference type="ARBA" id="ARBA00023125"/>
    </source>
</evidence>
<feature type="domain" description="Response regulatory" evidence="10">
    <location>
        <begin position="32"/>
        <end position="146"/>
    </location>
</feature>
<evidence type="ECO:0000259" key="11">
    <source>
        <dbReference type="PROSITE" id="PS51755"/>
    </source>
</evidence>
<gene>
    <name evidence="12" type="ordered locus">Tmar_1635</name>
</gene>
<dbReference type="CDD" id="cd00383">
    <property type="entry name" value="trans_reg_C"/>
    <property type="match status" value="1"/>
</dbReference>
<dbReference type="InterPro" id="IPR011006">
    <property type="entry name" value="CheY-like_superfamily"/>
</dbReference>
<dbReference type="STRING" id="644966.Tmar_1635"/>
<dbReference type="Gene3D" id="3.40.50.2300">
    <property type="match status" value="1"/>
</dbReference>
<keyword evidence="2 8" id="KW-0597">Phosphoprotein</keyword>
<reference evidence="12 13" key="1">
    <citation type="journal article" date="2010" name="Stand. Genomic Sci.">
        <title>Complete genome sequence of Thermaerobacter marianensis type strain (7p75a).</title>
        <authorList>
            <person name="Han C."/>
            <person name="Gu W."/>
            <person name="Zhang X."/>
            <person name="Lapidus A."/>
            <person name="Nolan M."/>
            <person name="Copeland A."/>
            <person name="Lucas S."/>
            <person name="Del Rio T.G."/>
            <person name="Tice H."/>
            <person name="Cheng J.F."/>
            <person name="Tapia R."/>
            <person name="Goodwin L."/>
            <person name="Pitluck S."/>
            <person name="Pagani I."/>
            <person name="Ivanova N."/>
            <person name="Mavromatis K."/>
            <person name="Mikhailova N."/>
            <person name="Pati A."/>
            <person name="Chen A."/>
            <person name="Palaniappan K."/>
            <person name="Land M."/>
            <person name="Hauser L."/>
            <person name="Chang Y.J."/>
            <person name="Jeffries C.D."/>
            <person name="Schneider S."/>
            <person name="Rohde M."/>
            <person name="Goker M."/>
            <person name="Pukall R."/>
            <person name="Woyke T."/>
            <person name="Bristow J."/>
            <person name="Eisen J.A."/>
            <person name="Markowitz V."/>
            <person name="Hugenholtz P."/>
            <person name="Kyrpides N.C."/>
            <person name="Klenk H.P."/>
            <person name="Detter J.C."/>
        </authorList>
    </citation>
    <scope>NUCLEOTIDE SEQUENCE [LARGE SCALE GENOMIC DNA]</scope>
    <source>
        <strain evidence="13">ATCC 700841 / DSM 12885 / JCM 10246 / 7p75a</strain>
    </source>
</reference>
<dbReference type="SUPFAM" id="SSF52172">
    <property type="entry name" value="CheY-like"/>
    <property type="match status" value="1"/>
</dbReference>
<dbReference type="FunFam" id="3.40.50.2300:FF:000001">
    <property type="entry name" value="DNA-binding response regulator PhoB"/>
    <property type="match status" value="1"/>
</dbReference>
<evidence type="ECO:0000256" key="8">
    <source>
        <dbReference type="PROSITE-ProRule" id="PRU00169"/>
    </source>
</evidence>
<keyword evidence="5 9" id="KW-0238">DNA-binding</keyword>
<dbReference type="Gene3D" id="1.10.10.10">
    <property type="entry name" value="Winged helix-like DNA-binding domain superfamily/Winged helix DNA-binding domain"/>
    <property type="match status" value="1"/>
</dbReference>
<dbReference type="PANTHER" id="PTHR48111">
    <property type="entry name" value="REGULATOR OF RPOS"/>
    <property type="match status" value="1"/>
</dbReference>
<sequence length="255" mass="28298">MTLPRDEHGPAGAAGPGRAGSGLAGSIPAGPAVLVVDDEDALLELVAYNLRRNGMEPVLARDGAEALRCIEERRPQVIILDVMLPDTDGFTLCRHLRERGVQTPILMLTARDSEIDKVLGLELGADDYVTKPFSPRELVARIKALLRRTEGRRQQVGPIVIDYAGHEVYRDGQRVQLTPTEFKLLATLASEPGRAFSRQELLDRVWGEDAFGDPRTVDVHVRHLREKLERNPSQPEWILTVRGHGYKLNSPVARL</sequence>
<dbReference type="GO" id="GO:0000156">
    <property type="term" value="F:phosphorelay response regulator activity"/>
    <property type="evidence" value="ECO:0007669"/>
    <property type="project" value="TreeGrafter"/>
</dbReference>
<name>E6SH80_THEM7</name>
<dbReference type="GO" id="GO:0006355">
    <property type="term" value="P:regulation of DNA-templated transcription"/>
    <property type="evidence" value="ECO:0007669"/>
    <property type="project" value="InterPro"/>
</dbReference>
<dbReference type="PANTHER" id="PTHR48111:SF40">
    <property type="entry name" value="PHOSPHATE REGULON TRANSCRIPTIONAL REGULATORY PROTEIN PHOB"/>
    <property type="match status" value="1"/>
</dbReference>
<dbReference type="HOGENOM" id="CLU_000445_30_4_9"/>
<dbReference type="InterPro" id="IPR001867">
    <property type="entry name" value="OmpR/PhoB-type_DNA-bd"/>
</dbReference>
<keyword evidence="13" id="KW-1185">Reference proteome</keyword>
<evidence type="ECO:0000256" key="9">
    <source>
        <dbReference type="PROSITE-ProRule" id="PRU01091"/>
    </source>
</evidence>
<dbReference type="SUPFAM" id="SSF46894">
    <property type="entry name" value="C-terminal effector domain of the bipartite response regulators"/>
    <property type="match status" value="1"/>
</dbReference>
<reference evidence="13" key="2">
    <citation type="journal article" date="2010" name="Stand. Genomic Sci.">
        <title>Complete genome sequence of Thermaerobacter marianensis type strain (7p75aT).</title>
        <authorList>
            <person name="Han C."/>
            <person name="Gu W."/>
            <person name="Zhang X."/>
            <person name="Lapidus A."/>
            <person name="Nolan M."/>
            <person name="Copeland A."/>
            <person name="Lucas S."/>
            <person name="Glavina Del Rio T."/>
            <person name="Tice H."/>
            <person name="Cheng J."/>
            <person name="Tapia R."/>
            <person name="Goodwin L."/>
            <person name="Pitluck S."/>
            <person name="Pagani I."/>
            <person name="Ivanova N."/>
            <person name="Mavromatis K."/>
            <person name="Mikhailova N."/>
            <person name="Pati A."/>
            <person name="Chen A."/>
            <person name="Palaniappan K."/>
            <person name="Land M."/>
            <person name="Hauser L."/>
            <person name="Chang Y."/>
            <person name="Jeffries C."/>
            <person name="Schneider S."/>
            <person name="Rohde M."/>
            <person name="Goker M."/>
            <person name="Pukall R."/>
            <person name="Woyke T."/>
            <person name="Bristow J."/>
            <person name="Eisen J."/>
            <person name="Markowitz V."/>
            <person name="Hugenholtz P."/>
            <person name="Kyrpides N."/>
            <person name="Klenk H."/>
            <person name="Detter J."/>
        </authorList>
    </citation>
    <scope>NUCLEOTIDE SEQUENCE [LARGE SCALE GENOMIC DNA]</scope>
    <source>
        <strain evidence="13">ATCC 700841 / DSM 12885 / JCM 10246 / 7p75a</strain>
    </source>
</reference>
<evidence type="ECO:0000256" key="4">
    <source>
        <dbReference type="ARBA" id="ARBA00023015"/>
    </source>
</evidence>
<feature type="domain" description="OmpR/PhoB-type" evidence="11">
    <location>
        <begin position="151"/>
        <end position="250"/>
    </location>
</feature>
<dbReference type="Pfam" id="PF00072">
    <property type="entry name" value="Response_reg"/>
    <property type="match status" value="1"/>
</dbReference>
<dbReference type="PROSITE" id="PS50110">
    <property type="entry name" value="RESPONSE_REGULATORY"/>
    <property type="match status" value="1"/>
</dbReference>
<dbReference type="GO" id="GO:0000976">
    <property type="term" value="F:transcription cis-regulatory region binding"/>
    <property type="evidence" value="ECO:0007669"/>
    <property type="project" value="TreeGrafter"/>
</dbReference>
<dbReference type="PROSITE" id="PS51755">
    <property type="entry name" value="OMPR_PHOB"/>
    <property type="match status" value="1"/>
</dbReference>
<dbReference type="eggNOG" id="COG0745">
    <property type="taxonomic scope" value="Bacteria"/>
</dbReference>
<evidence type="ECO:0000256" key="1">
    <source>
        <dbReference type="ARBA" id="ARBA00018672"/>
    </source>
</evidence>
<evidence type="ECO:0000313" key="13">
    <source>
        <dbReference type="Proteomes" id="UP000008915"/>
    </source>
</evidence>
<dbReference type="SMART" id="SM00448">
    <property type="entry name" value="REC"/>
    <property type="match status" value="1"/>
</dbReference>
<feature type="DNA-binding region" description="OmpR/PhoB-type" evidence="9">
    <location>
        <begin position="151"/>
        <end position="250"/>
    </location>
</feature>
<evidence type="ECO:0000313" key="12">
    <source>
        <dbReference type="EMBL" id="ADU51744.1"/>
    </source>
</evidence>
<dbReference type="SMART" id="SM00862">
    <property type="entry name" value="Trans_reg_C"/>
    <property type="match status" value="1"/>
</dbReference>
<dbReference type="AlphaFoldDB" id="E6SH80"/>
<proteinExistence type="predicted"/>
<accession>E6SH80</accession>
<dbReference type="GO" id="GO:0032993">
    <property type="term" value="C:protein-DNA complex"/>
    <property type="evidence" value="ECO:0007669"/>
    <property type="project" value="TreeGrafter"/>
</dbReference>
<dbReference type="GO" id="GO:0005829">
    <property type="term" value="C:cytosol"/>
    <property type="evidence" value="ECO:0007669"/>
    <property type="project" value="TreeGrafter"/>
</dbReference>
<dbReference type="Proteomes" id="UP000008915">
    <property type="component" value="Chromosome"/>
</dbReference>
<dbReference type="KEGG" id="tmr:Tmar_1635"/>
<keyword evidence="4" id="KW-0805">Transcription regulation</keyword>
<dbReference type="RefSeq" id="WP_013496045.1">
    <property type="nucleotide sequence ID" value="NC_014831.1"/>
</dbReference>
<feature type="modified residue" description="4-aspartylphosphate" evidence="8">
    <location>
        <position position="81"/>
    </location>
</feature>